<name>A0A7T6XWA3_PENDI</name>
<dbReference type="Proteomes" id="UP000595662">
    <property type="component" value="Chromosome 6"/>
</dbReference>
<dbReference type="RefSeq" id="XP_065958139.1">
    <property type="nucleotide sequence ID" value="XM_066101199.1"/>
</dbReference>
<dbReference type="EMBL" id="CP060779">
    <property type="protein sequence ID" value="QQK48272.1"/>
    <property type="molecule type" value="Genomic_DNA"/>
</dbReference>
<accession>A0A7T6XWA3</accession>
<evidence type="ECO:0000313" key="2">
    <source>
        <dbReference type="Proteomes" id="UP000595662"/>
    </source>
</evidence>
<reference evidence="1 2" key="1">
    <citation type="submission" date="2020-08" db="EMBL/GenBank/DDBJ databases">
        <title>The completed genome sequence of the pathogenic ascomycete fungus Penicillium digitatum.</title>
        <authorList>
            <person name="Wang M."/>
        </authorList>
    </citation>
    <scope>NUCLEOTIDE SEQUENCE [LARGE SCALE GENOMIC DNA]</scope>
    <source>
        <strain evidence="1 2">PdW03</strain>
    </source>
</reference>
<protein>
    <submittedName>
        <fullName evidence="1">Uncharacterized protein</fullName>
    </submittedName>
</protein>
<sequence>MNNYRSWACADNKNIRFEAHSWKIFGIRVFRLKSCIKDWKLSSRDDQVPSLCQETTLQNNVDHRCSAV</sequence>
<organism evidence="1 2">
    <name type="scientific">Penicillium digitatum</name>
    <name type="common">Green mold</name>
    <dbReference type="NCBI Taxonomy" id="36651"/>
    <lineage>
        <taxon>Eukaryota</taxon>
        <taxon>Fungi</taxon>
        <taxon>Dikarya</taxon>
        <taxon>Ascomycota</taxon>
        <taxon>Pezizomycotina</taxon>
        <taxon>Eurotiomycetes</taxon>
        <taxon>Eurotiomycetidae</taxon>
        <taxon>Eurotiales</taxon>
        <taxon>Aspergillaceae</taxon>
        <taxon>Penicillium</taxon>
    </lineage>
</organism>
<gene>
    <name evidence="1" type="ORF">Pdw03_5907</name>
</gene>
<dbReference type="AlphaFoldDB" id="A0A7T6XWA3"/>
<evidence type="ECO:0000313" key="1">
    <source>
        <dbReference type="EMBL" id="QQK48272.1"/>
    </source>
</evidence>
<proteinExistence type="predicted"/>
<dbReference type="GeneID" id="90952790"/>